<dbReference type="AlphaFoldDB" id="A0A5S9M2V9"/>
<organism evidence="2 3">
    <name type="scientific">Bacillus safensis</name>
    <dbReference type="NCBI Taxonomy" id="561879"/>
    <lineage>
        <taxon>Bacteria</taxon>
        <taxon>Bacillati</taxon>
        <taxon>Bacillota</taxon>
        <taxon>Bacilli</taxon>
        <taxon>Bacillales</taxon>
        <taxon>Bacillaceae</taxon>
        <taxon>Bacillus</taxon>
    </lineage>
</organism>
<dbReference type="Pfam" id="PF21818">
    <property type="entry name" value="DUF6884"/>
    <property type="match status" value="1"/>
</dbReference>
<dbReference type="Proteomes" id="UP000464658">
    <property type="component" value="Chromosome"/>
</dbReference>
<name>A0A5S9M2V9_BACIA</name>
<evidence type="ECO:0000259" key="1">
    <source>
        <dbReference type="Pfam" id="PF21818"/>
    </source>
</evidence>
<feature type="domain" description="DUF6884" evidence="1">
    <location>
        <begin position="2"/>
        <end position="74"/>
    </location>
</feature>
<dbReference type="EMBL" id="AP021906">
    <property type="protein sequence ID" value="BBP87930.1"/>
    <property type="molecule type" value="Genomic_DNA"/>
</dbReference>
<evidence type="ECO:0000313" key="3">
    <source>
        <dbReference type="Proteomes" id="UP000464658"/>
    </source>
</evidence>
<dbReference type="InterPro" id="IPR049251">
    <property type="entry name" value="DUF6884"/>
</dbReference>
<gene>
    <name evidence="2" type="ORF">BsIDN1_15480</name>
</gene>
<proteinExistence type="predicted"/>
<accession>A0A5S9M2V9</accession>
<reference evidence="2 3" key="1">
    <citation type="submission" date="2019-12" db="EMBL/GenBank/DDBJ databases">
        <title>Full genome sequence of a Bacillus safensis strain isolated from commercially available natto in Indonesia.</title>
        <authorList>
            <person name="Yoshida M."/>
            <person name="Uomi M."/>
            <person name="Waturangi D."/>
            <person name="Ekaputri J.J."/>
            <person name="Setiamarga D.H.E."/>
        </authorList>
    </citation>
    <scope>NUCLEOTIDE SEQUENCE [LARGE SCALE GENOMIC DNA]</scope>
    <source>
        <strain evidence="2 3">IDN1</strain>
    </source>
</reference>
<protein>
    <recommendedName>
        <fullName evidence="1">DUF6884 domain-containing protein</fullName>
    </recommendedName>
</protein>
<evidence type="ECO:0000313" key="2">
    <source>
        <dbReference type="EMBL" id="BBP87930.1"/>
    </source>
</evidence>
<sequence>MILSAKHGFLKADDIIHENYDVAFGTPHAKQITREELSQQFHQKIFFAYDELVVLGGKKYRKVIDPLLQPHQKKRIIRWLHIKELATCFRRYIKQWNQK</sequence>